<dbReference type="PANTHER" id="PTHR11439">
    <property type="entry name" value="GAG-POL-RELATED RETROTRANSPOSON"/>
    <property type="match status" value="1"/>
</dbReference>
<feature type="domain" description="Reverse transcriptase Ty1/copia-type" evidence="1">
    <location>
        <begin position="12"/>
        <end position="128"/>
    </location>
</feature>
<accession>A0A6D2K214</accession>
<name>A0A6D2K214_9BRAS</name>
<dbReference type="PANTHER" id="PTHR11439:SF470">
    <property type="entry name" value="CYSTEINE-RICH RLK (RECEPTOR-LIKE PROTEIN KINASE) 8"/>
    <property type="match status" value="1"/>
</dbReference>
<keyword evidence="3" id="KW-1185">Reference proteome</keyword>
<gene>
    <name evidence="2" type="ORF">MERR_LOCUS34534</name>
</gene>
<dbReference type="EMBL" id="CACVBM020001372">
    <property type="protein sequence ID" value="CAA7047299.1"/>
    <property type="molecule type" value="Genomic_DNA"/>
</dbReference>
<dbReference type="AlphaFoldDB" id="A0A6D2K214"/>
<dbReference type="Proteomes" id="UP000467841">
    <property type="component" value="Unassembled WGS sequence"/>
</dbReference>
<reference evidence="2" key="1">
    <citation type="submission" date="2020-01" db="EMBL/GenBank/DDBJ databases">
        <authorList>
            <person name="Mishra B."/>
        </authorList>
    </citation>
    <scope>NUCLEOTIDE SEQUENCE [LARGE SCALE GENOMIC DNA]</scope>
</reference>
<dbReference type="InterPro" id="IPR043502">
    <property type="entry name" value="DNA/RNA_pol_sf"/>
</dbReference>
<proteinExistence type="predicted"/>
<dbReference type="OrthoDB" id="414945at2759"/>
<comment type="caution">
    <text evidence="2">The sequence shown here is derived from an EMBL/GenBank/DDBJ whole genome shotgun (WGS) entry which is preliminary data.</text>
</comment>
<evidence type="ECO:0000313" key="3">
    <source>
        <dbReference type="Proteomes" id="UP000467841"/>
    </source>
</evidence>
<sequence length="455" mass="51164">MGTEVGALEGQHTWDITELPPGKVAIGCKWVYKTKFNSDGTVERYKARLVILGNQQEEGVDFKETFAPVIKMNTVRILLEISAAKGWELHQMDVHNAFLHGDLEEEVYMKLPPGFKATGPNQVCKLAKVTLWSPTSSEMLRGKSIVYVLVYVDDLVIGGSDPVLISNFKAYLNRQFHMNDLGVLKYFLGNEVARSSDGIYLSQQKYALDIITESGLLGARPIDTPMEENHALARDKGAFFDDPVKYRRLVGRLVYLTVTKPDLSYAVHTLAQFMQKPRLKHWHAALRVVRYLKKAPGQGIFLSANNDLALSAYCDSDYAACPLTRRSLTGYVVMLGDSLVSWKTKKQKVVSRSTAEAEYRAMAITLCEVKWIVELLSSLGIKQQSPVPLYCDNQAALYIAANPVFHERTKHVEVDCHFIRDAIIDGLIVARHVGTKNQLADIRWDDDITYESVLY</sequence>
<evidence type="ECO:0000313" key="2">
    <source>
        <dbReference type="EMBL" id="CAA7047299.1"/>
    </source>
</evidence>
<dbReference type="SUPFAM" id="SSF56672">
    <property type="entry name" value="DNA/RNA polymerases"/>
    <property type="match status" value="1"/>
</dbReference>
<evidence type="ECO:0000259" key="1">
    <source>
        <dbReference type="Pfam" id="PF07727"/>
    </source>
</evidence>
<organism evidence="2 3">
    <name type="scientific">Microthlaspi erraticum</name>
    <dbReference type="NCBI Taxonomy" id="1685480"/>
    <lineage>
        <taxon>Eukaryota</taxon>
        <taxon>Viridiplantae</taxon>
        <taxon>Streptophyta</taxon>
        <taxon>Embryophyta</taxon>
        <taxon>Tracheophyta</taxon>
        <taxon>Spermatophyta</taxon>
        <taxon>Magnoliopsida</taxon>
        <taxon>eudicotyledons</taxon>
        <taxon>Gunneridae</taxon>
        <taxon>Pentapetalae</taxon>
        <taxon>rosids</taxon>
        <taxon>malvids</taxon>
        <taxon>Brassicales</taxon>
        <taxon>Brassicaceae</taxon>
        <taxon>Coluteocarpeae</taxon>
        <taxon>Microthlaspi</taxon>
    </lineage>
</organism>
<dbReference type="Pfam" id="PF07727">
    <property type="entry name" value="RVT_2"/>
    <property type="match status" value="2"/>
</dbReference>
<feature type="domain" description="Reverse transcriptase Ty1/copia-type" evidence="1">
    <location>
        <begin position="142"/>
        <end position="227"/>
    </location>
</feature>
<dbReference type="InterPro" id="IPR013103">
    <property type="entry name" value="RVT_2"/>
</dbReference>
<dbReference type="CDD" id="cd09272">
    <property type="entry name" value="RNase_HI_RT_Ty1"/>
    <property type="match status" value="1"/>
</dbReference>
<protein>
    <recommendedName>
        <fullName evidence="1">Reverse transcriptase Ty1/copia-type domain-containing protein</fullName>
    </recommendedName>
</protein>